<keyword evidence="2" id="KW-1185">Reference proteome</keyword>
<sequence length="66" mass="6862">MDSSSVAAAECVSRSESLLRQVRTRCLKSGGDLGVCLLGVCLASDIVEVTEVVYSDVTVVVVVACL</sequence>
<proteinExistence type="predicted"/>
<reference evidence="1" key="2">
    <citation type="submission" date="2020-06" db="EMBL/GenBank/DDBJ databases">
        <title>Helianthus annuus Genome sequencing and assembly Release 2.</title>
        <authorList>
            <person name="Gouzy J."/>
            <person name="Langlade N."/>
            <person name="Munos S."/>
        </authorList>
    </citation>
    <scope>NUCLEOTIDE SEQUENCE</scope>
    <source>
        <tissue evidence="1">Leaves</tissue>
    </source>
</reference>
<gene>
    <name evidence="1" type="ORF">HanXRQr2_Chr08g0355671</name>
</gene>
<name>A0A9K3IGT7_HELAN</name>
<comment type="caution">
    <text evidence="1">The sequence shown here is derived from an EMBL/GenBank/DDBJ whole genome shotgun (WGS) entry which is preliminary data.</text>
</comment>
<dbReference type="EMBL" id="MNCJ02000323">
    <property type="protein sequence ID" value="KAF5796766.1"/>
    <property type="molecule type" value="Genomic_DNA"/>
</dbReference>
<reference evidence="1" key="1">
    <citation type="journal article" date="2017" name="Nature">
        <title>The sunflower genome provides insights into oil metabolism, flowering and Asterid evolution.</title>
        <authorList>
            <person name="Badouin H."/>
            <person name="Gouzy J."/>
            <person name="Grassa C.J."/>
            <person name="Murat F."/>
            <person name="Staton S.E."/>
            <person name="Cottret L."/>
            <person name="Lelandais-Briere C."/>
            <person name="Owens G.L."/>
            <person name="Carrere S."/>
            <person name="Mayjonade B."/>
            <person name="Legrand L."/>
            <person name="Gill N."/>
            <person name="Kane N.C."/>
            <person name="Bowers J.E."/>
            <person name="Hubner S."/>
            <person name="Bellec A."/>
            <person name="Berard A."/>
            <person name="Berges H."/>
            <person name="Blanchet N."/>
            <person name="Boniface M.C."/>
            <person name="Brunel D."/>
            <person name="Catrice O."/>
            <person name="Chaidir N."/>
            <person name="Claudel C."/>
            <person name="Donnadieu C."/>
            <person name="Faraut T."/>
            <person name="Fievet G."/>
            <person name="Helmstetter N."/>
            <person name="King M."/>
            <person name="Knapp S.J."/>
            <person name="Lai Z."/>
            <person name="Le Paslier M.C."/>
            <person name="Lippi Y."/>
            <person name="Lorenzon L."/>
            <person name="Mandel J.R."/>
            <person name="Marage G."/>
            <person name="Marchand G."/>
            <person name="Marquand E."/>
            <person name="Bret-Mestries E."/>
            <person name="Morien E."/>
            <person name="Nambeesan S."/>
            <person name="Nguyen T."/>
            <person name="Pegot-Espagnet P."/>
            <person name="Pouilly N."/>
            <person name="Raftis F."/>
            <person name="Sallet E."/>
            <person name="Schiex T."/>
            <person name="Thomas J."/>
            <person name="Vandecasteele C."/>
            <person name="Vares D."/>
            <person name="Vear F."/>
            <person name="Vautrin S."/>
            <person name="Crespi M."/>
            <person name="Mangin B."/>
            <person name="Burke J.M."/>
            <person name="Salse J."/>
            <person name="Munos S."/>
            <person name="Vincourt P."/>
            <person name="Rieseberg L.H."/>
            <person name="Langlade N.B."/>
        </authorList>
    </citation>
    <scope>NUCLEOTIDE SEQUENCE</scope>
    <source>
        <tissue evidence="1">Leaves</tissue>
    </source>
</reference>
<evidence type="ECO:0000313" key="2">
    <source>
        <dbReference type="Proteomes" id="UP000215914"/>
    </source>
</evidence>
<dbReference type="Gramene" id="mRNA:HanXRQr2_Chr08g0355671">
    <property type="protein sequence ID" value="mRNA:HanXRQr2_Chr08g0355671"/>
    <property type="gene ID" value="HanXRQr2_Chr08g0355671"/>
</dbReference>
<dbReference type="AlphaFoldDB" id="A0A9K3IGT7"/>
<dbReference type="Proteomes" id="UP000215914">
    <property type="component" value="Unassembled WGS sequence"/>
</dbReference>
<organism evidence="1 2">
    <name type="scientific">Helianthus annuus</name>
    <name type="common">Common sunflower</name>
    <dbReference type="NCBI Taxonomy" id="4232"/>
    <lineage>
        <taxon>Eukaryota</taxon>
        <taxon>Viridiplantae</taxon>
        <taxon>Streptophyta</taxon>
        <taxon>Embryophyta</taxon>
        <taxon>Tracheophyta</taxon>
        <taxon>Spermatophyta</taxon>
        <taxon>Magnoliopsida</taxon>
        <taxon>eudicotyledons</taxon>
        <taxon>Gunneridae</taxon>
        <taxon>Pentapetalae</taxon>
        <taxon>asterids</taxon>
        <taxon>campanulids</taxon>
        <taxon>Asterales</taxon>
        <taxon>Asteraceae</taxon>
        <taxon>Asteroideae</taxon>
        <taxon>Heliantheae alliance</taxon>
        <taxon>Heliantheae</taxon>
        <taxon>Helianthus</taxon>
    </lineage>
</organism>
<protein>
    <submittedName>
        <fullName evidence="1">Uncharacterized protein</fullName>
    </submittedName>
</protein>
<evidence type="ECO:0000313" key="1">
    <source>
        <dbReference type="EMBL" id="KAF5796766.1"/>
    </source>
</evidence>
<accession>A0A9K3IGT7</accession>